<proteinExistence type="predicted"/>
<keyword evidence="3" id="KW-0472">Membrane</keyword>
<keyword evidence="4" id="KW-0564">Palmitate</keyword>
<dbReference type="Gene3D" id="3.40.190.10">
    <property type="entry name" value="Periplasmic binding protein-like II"/>
    <property type="match status" value="1"/>
</dbReference>
<dbReference type="PROSITE" id="PS51257">
    <property type="entry name" value="PROKAR_LIPOPROTEIN"/>
    <property type="match status" value="1"/>
</dbReference>
<comment type="caution">
    <text evidence="7">The sequence shown here is derived from an EMBL/GenBank/DDBJ whole genome shotgun (WGS) entry which is preliminary data.</text>
</comment>
<dbReference type="InterPro" id="IPR006059">
    <property type="entry name" value="SBP"/>
</dbReference>
<dbReference type="Pfam" id="PF01547">
    <property type="entry name" value="SBP_bac_1"/>
    <property type="match status" value="1"/>
</dbReference>
<evidence type="ECO:0000256" key="2">
    <source>
        <dbReference type="ARBA" id="ARBA00022729"/>
    </source>
</evidence>
<keyword evidence="2 6" id="KW-0732">Signal</keyword>
<dbReference type="PANTHER" id="PTHR43649:SF33">
    <property type="entry name" value="POLYGALACTURONAN_RHAMNOGALACTURONAN-BINDING PROTEIN YTCQ"/>
    <property type="match status" value="1"/>
</dbReference>
<protein>
    <submittedName>
        <fullName evidence="7">Extracellular solute-binding protein</fullName>
    </submittedName>
</protein>
<name>A0ABT4DQH3_9BACL</name>
<dbReference type="InterPro" id="IPR050490">
    <property type="entry name" value="Bact_solute-bd_prot1"/>
</dbReference>
<evidence type="ECO:0000256" key="5">
    <source>
        <dbReference type="ARBA" id="ARBA00023288"/>
    </source>
</evidence>
<evidence type="ECO:0000256" key="1">
    <source>
        <dbReference type="ARBA" id="ARBA00022475"/>
    </source>
</evidence>
<keyword evidence="8" id="KW-1185">Reference proteome</keyword>
<feature type="signal peptide" evidence="6">
    <location>
        <begin position="1"/>
        <end position="21"/>
    </location>
</feature>
<dbReference type="RefSeq" id="WP_176392903.1">
    <property type="nucleotide sequence ID" value="NZ_JAMDLV010000003.1"/>
</dbReference>
<evidence type="ECO:0000313" key="7">
    <source>
        <dbReference type="EMBL" id="MCY9519030.1"/>
    </source>
</evidence>
<evidence type="ECO:0000256" key="6">
    <source>
        <dbReference type="SAM" id="SignalP"/>
    </source>
</evidence>
<gene>
    <name evidence="7" type="ORF">M5X09_04950</name>
</gene>
<reference evidence="7 8" key="1">
    <citation type="submission" date="2022-05" db="EMBL/GenBank/DDBJ databases">
        <title>Genome Sequencing of Bee-Associated Microbes.</title>
        <authorList>
            <person name="Dunlap C."/>
        </authorList>
    </citation>
    <scope>NUCLEOTIDE SEQUENCE [LARGE SCALE GENOMIC DNA]</scope>
    <source>
        <strain evidence="7 8">NRRL NRS-1438</strain>
    </source>
</reference>
<evidence type="ECO:0000256" key="4">
    <source>
        <dbReference type="ARBA" id="ARBA00023139"/>
    </source>
</evidence>
<keyword evidence="1" id="KW-1003">Cell membrane</keyword>
<dbReference type="SUPFAM" id="SSF53850">
    <property type="entry name" value="Periplasmic binding protein-like II"/>
    <property type="match status" value="1"/>
</dbReference>
<organism evidence="7 8">
    <name type="scientific">Paenibacillus apiarius</name>
    <dbReference type="NCBI Taxonomy" id="46240"/>
    <lineage>
        <taxon>Bacteria</taxon>
        <taxon>Bacillati</taxon>
        <taxon>Bacillota</taxon>
        <taxon>Bacilli</taxon>
        <taxon>Bacillales</taxon>
        <taxon>Paenibacillaceae</taxon>
        <taxon>Paenibacillus</taxon>
    </lineage>
</organism>
<dbReference type="EMBL" id="JAMDLW010000004">
    <property type="protein sequence ID" value="MCY9519030.1"/>
    <property type="molecule type" value="Genomic_DNA"/>
</dbReference>
<keyword evidence="5" id="KW-0449">Lipoprotein</keyword>
<evidence type="ECO:0000256" key="3">
    <source>
        <dbReference type="ARBA" id="ARBA00023136"/>
    </source>
</evidence>
<feature type="chain" id="PRO_5047176376" evidence="6">
    <location>
        <begin position="22"/>
        <end position="460"/>
    </location>
</feature>
<dbReference type="PANTHER" id="PTHR43649">
    <property type="entry name" value="ARABINOSE-BINDING PROTEIN-RELATED"/>
    <property type="match status" value="1"/>
</dbReference>
<sequence>MNTWKKMLVLFLALAMMVVAAACSRGNSATKETPGGAEGDAAVSDTVKVWTYPVHQAYEDELKQLIPEFMKQHPNIKVEFEVLSWAEGPKKFDVALNAGNPPDIYYGGLSGAYVNTGMVVPLDGYLTQEIKDDYEPGILEFGQIQGKQYMLPLTSGQWEWGGNKRILEEAGIDWKSIQQNGWSWTEFTELAKKMTKKLPDNSMQYGLVTDGTSLDFSQLITKNAGLVDLVDESGKFIWNDDRILDSLNFVDSLMKDGIMPKETGALTPQQRTQMFYDGKAAIISKAIPYYDTMIANRNKDIEAGKANGEKIEFILLPVPHHDKHPAKTYTTSEGYMMFQQKNGKDEQHLKNVFLVLDFLTGAQGGNSSNELCLPFTRKSQAKAFEDKGKATQHNWDAAVNFSQNPAPSVENKVGLDVSSKMKQFREQVQKPAFQALFAGEKTPQQIAEEFKAKGEQMFGG</sequence>
<dbReference type="Proteomes" id="UP001207626">
    <property type="component" value="Unassembled WGS sequence"/>
</dbReference>
<evidence type="ECO:0000313" key="8">
    <source>
        <dbReference type="Proteomes" id="UP001207626"/>
    </source>
</evidence>
<accession>A0ABT4DQH3</accession>